<sequence length="408" mass="44603">MATTIATMSTAAIGAAPKLQHFSMLSTHPQARVGHSIGSARGFHWNSRGGYVVRNSHKKALIVRSSVSTVEGTELDAISKFSEIVPDTVIFDDFERFPPTAATVSSSLLLGITSLPKAGYNGAIDSALAYGKCYLEKSSGARLSCFLSKALVNVGAELVRSVPGRVSTEVDARLGYDTQGIVDEVYELLRLYKELEVSQDRLLFKIPATWQGIEAARKLEAEDIQTHLTLVYSFAQAAAAAQAGVSVIQIFVGRIRDWARNHSGDKGVEAALQRGEDPGIALATKAYNYIHKFGHKSKVMAAAVRNKQDVFSLLGLDYLVVPVKVLQSLKDTKTDLEDKYAFVRRLDPSASQFTQFSDDELVQWDQSTFVSSLGPLAEDLIRCGIESYSGNTLRLEEHFSKIWPPPNV</sequence>
<dbReference type="EMBL" id="OZ019896">
    <property type="protein sequence ID" value="CAK9222629.1"/>
    <property type="molecule type" value="Genomic_DNA"/>
</dbReference>
<evidence type="ECO:0000256" key="1">
    <source>
        <dbReference type="ARBA" id="ARBA00004857"/>
    </source>
</evidence>
<proteinExistence type="inferred from homology"/>
<evidence type="ECO:0000313" key="6">
    <source>
        <dbReference type="EMBL" id="CAK9222629.1"/>
    </source>
</evidence>
<comment type="similarity">
    <text evidence="2">Belongs to the transaldolase family. Type 1 subfamily.</text>
</comment>
<evidence type="ECO:0000256" key="3">
    <source>
        <dbReference type="ARBA" id="ARBA00013151"/>
    </source>
</evidence>
<name>A0ABP0UIQ8_9BRYO</name>
<keyword evidence="7" id="KW-1185">Reference proteome</keyword>
<dbReference type="PANTHER" id="PTHR10683">
    <property type="entry name" value="TRANSALDOLASE"/>
    <property type="match status" value="1"/>
</dbReference>
<organism evidence="6 7">
    <name type="scientific">Sphagnum troendelagicum</name>
    <dbReference type="NCBI Taxonomy" id="128251"/>
    <lineage>
        <taxon>Eukaryota</taxon>
        <taxon>Viridiplantae</taxon>
        <taxon>Streptophyta</taxon>
        <taxon>Embryophyta</taxon>
        <taxon>Bryophyta</taxon>
        <taxon>Sphagnophytina</taxon>
        <taxon>Sphagnopsida</taxon>
        <taxon>Sphagnales</taxon>
        <taxon>Sphagnaceae</taxon>
        <taxon>Sphagnum</taxon>
    </lineage>
</organism>
<dbReference type="InterPro" id="IPR013785">
    <property type="entry name" value="Aldolase_TIM"/>
</dbReference>
<dbReference type="PANTHER" id="PTHR10683:SF18">
    <property type="entry name" value="TRANSALDOLASE"/>
    <property type="match status" value="1"/>
</dbReference>
<gene>
    <name evidence="6" type="ORF">CSSPTR1EN2_LOCUS16248</name>
</gene>
<dbReference type="EC" id="2.2.1.2" evidence="3"/>
<accession>A0ABP0UIQ8</accession>
<evidence type="ECO:0000313" key="7">
    <source>
        <dbReference type="Proteomes" id="UP001497512"/>
    </source>
</evidence>
<keyword evidence="5" id="KW-0704">Schiff base</keyword>
<evidence type="ECO:0000256" key="2">
    <source>
        <dbReference type="ARBA" id="ARBA00008012"/>
    </source>
</evidence>
<protein>
    <recommendedName>
        <fullName evidence="3">transaldolase</fullName>
        <ecNumber evidence="3">2.2.1.2</ecNumber>
    </recommendedName>
</protein>
<comment type="pathway">
    <text evidence="1">Carbohydrate degradation; pentose phosphate pathway; D-glyceraldehyde 3-phosphate and beta-D-fructose 6-phosphate from D-ribose 5-phosphate and D-xylulose 5-phosphate (non-oxidative stage): step 2/3.</text>
</comment>
<evidence type="ECO:0000256" key="4">
    <source>
        <dbReference type="ARBA" id="ARBA00023126"/>
    </source>
</evidence>
<dbReference type="SUPFAM" id="SSF51569">
    <property type="entry name" value="Aldolase"/>
    <property type="match status" value="1"/>
</dbReference>
<keyword evidence="4" id="KW-0570">Pentose shunt</keyword>
<dbReference type="CDD" id="cd00957">
    <property type="entry name" value="Transaldolase_TalAB"/>
    <property type="match status" value="1"/>
</dbReference>
<dbReference type="Proteomes" id="UP001497512">
    <property type="component" value="Chromosome 4"/>
</dbReference>
<dbReference type="Gene3D" id="3.20.20.70">
    <property type="entry name" value="Aldolase class I"/>
    <property type="match status" value="1"/>
</dbReference>
<dbReference type="InterPro" id="IPR004730">
    <property type="entry name" value="Transaldolase_1"/>
</dbReference>
<evidence type="ECO:0000256" key="5">
    <source>
        <dbReference type="ARBA" id="ARBA00023270"/>
    </source>
</evidence>
<reference evidence="6" key="1">
    <citation type="submission" date="2024-02" db="EMBL/GenBank/DDBJ databases">
        <authorList>
            <consortium name="ELIXIR-Norway"/>
            <consortium name="Elixir Norway"/>
        </authorList>
    </citation>
    <scope>NUCLEOTIDE SEQUENCE</scope>
</reference>
<dbReference type="Pfam" id="PF00923">
    <property type="entry name" value="TAL_FSA"/>
    <property type="match status" value="1"/>
</dbReference>
<dbReference type="InterPro" id="IPR001585">
    <property type="entry name" value="TAL/FSA"/>
</dbReference>